<sequence>MDKKFTKDEEEIEELRVNNTTADERRNAIENIEENEKKNIKPDGKTANWNK</sequence>
<feature type="region of interest" description="Disordered" evidence="1">
    <location>
        <begin position="1"/>
        <end position="51"/>
    </location>
</feature>
<proteinExistence type="predicted"/>
<dbReference type="EMBL" id="FNCA01000003">
    <property type="protein sequence ID" value="SDF64328.1"/>
    <property type="molecule type" value="Genomic_DNA"/>
</dbReference>
<dbReference type="Proteomes" id="UP000199259">
    <property type="component" value="Unassembled WGS sequence"/>
</dbReference>
<reference evidence="2 3" key="1">
    <citation type="submission" date="2016-10" db="EMBL/GenBank/DDBJ databases">
        <authorList>
            <person name="Varghese N."/>
            <person name="Submissions S."/>
        </authorList>
    </citation>
    <scope>NUCLEOTIDE SEQUENCE [LARGE SCALE GENOMIC DNA]</scope>
    <source>
        <strain evidence="2 3">PL 12/M</strain>
    </source>
</reference>
<protein>
    <submittedName>
        <fullName evidence="2">Uncharacterized protein</fullName>
    </submittedName>
</protein>
<dbReference type="RefSeq" id="WP_154717791.1">
    <property type="nucleotide sequence ID" value="NZ_FNCA01000003.1"/>
</dbReference>
<comment type="caution">
    <text evidence="2">The sequence shown here is derived from an EMBL/GenBank/DDBJ whole genome shotgun (WGS) entry which is preliminary data.</text>
</comment>
<evidence type="ECO:0000313" key="3">
    <source>
        <dbReference type="Proteomes" id="UP000199259"/>
    </source>
</evidence>
<gene>
    <name evidence="2" type="ORF">SAMN04488589_0992</name>
</gene>
<feature type="compositionally biased region" description="Basic and acidic residues" evidence="1">
    <location>
        <begin position="22"/>
        <end position="44"/>
    </location>
</feature>
<evidence type="ECO:0000256" key="1">
    <source>
        <dbReference type="SAM" id="MobiDB-lite"/>
    </source>
</evidence>
<name>A0A7Z7AVM3_9EURY</name>
<dbReference type="AlphaFoldDB" id="A0A7Z7AVM3"/>
<evidence type="ECO:0000313" key="2">
    <source>
        <dbReference type="EMBL" id="SDF64328.1"/>
    </source>
</evidence>
<accession>A0A7Z7AVM3</accession>
<keyword evidence="3" id="KW-1185">Reference proteome</keyword>
<organism evidence="2 3">
    <name type="scientific">Methanolobus vulcani</name>
    <dbReference type="NCBI Taxonomy" id="38026"/>
    <lineage>
        <taxon>Archaea</taxon>
        <taxon>Methanobacteriati</taxon>
        <taxon>Methanobacteriota</taxon>
        <taxon>Stenosarchaea group</taxon>
        <taxon>Methanomicrobia</taxon>
        <taxon>Methanosarcinales</taxon>
        <taxon>Methanosarcinaceae</taxon>
        <taxon>Methanolobus</taxon>
    </lineage>
</organism>